<keyword evidence="6" id="KW-0325">Glycoprotein</keyword>
<dbReference type="PROSITE" id="PS51892">
    <property type="entry name" value="SUBTILASE"/>
    <property type="match status" value="1"/>
</dbReference>
<feature type="active site" description="Charge relay system" evidence="7 8">
    <location>
        <position position="532"/>
    </location>
</feature>
<dbReference type="FunFam" id="2.60.40.2310:FF:000001">
    <property type="entry name" value="Subtilisin-like protease SBT1.5"/>
    <property type="match status" value="1"/>
</dbReference>
<dbReference type="Proteomes" id="UP000030689">
    <property type="component" value="Unassembled WGS sequence"/>
</dbReference>
<evidence type="ECO:0000256" key="2">
    <source>
        <dbReference type="ARBA" id="ARBA00022670"/>
    </source>
</evidence>
<feature type="domain" description="Inhibitor I9" evidence="11">
    <location>
        <begin position="36"/>
        <end position="113"/>
    </location>
</feature>
<keyword evidence="4 8" id="KW-0378">Hydrolase</keyword>
<dbReference type="Gene3D" id="3.40.50.200">
    <property type="entry name" value="Peptidase S8/S53 domain"/>
    <property type="match status" value="1"/>
</dbReference>
<name>V4KT89_EUTSA</name>
<dbReference type="eggNOG" id="ENOG502QSF0">
    <property type="taxonomic scope" value="Eukaryota"/>
</dbReference>
<protein>
    <submittedName>
        <fullName evidence="13">Uncharacterized protein</fullName>
    </submittedName>
</protein>
<dbReference type="CDD" id="cd04852">
    <property type="entry name" value="Peptidases_S8_3"/>
    <property type="match status" value="1"/>
</dbReference>
<dbReference type="Gramene" id="ESQ41165">
    <property type="protein sequence ID" value="ESQ41165"/>
    <property type="gene ID" value="EUTSA_v10012766mg"/>
</dbReference>
<dbReference type="InterPro" id="IPR023828">
    <property type="entry name" value="Peptidase_S8_Ser-AS"/>
</dbReference>
<dbReference type="Pfam" id="PF05922">
    <property type="entry name" value="Inhibitor_I9"/>
    <property type="match status" value="1"/>
</dbReference>
<keyword evidence="2 8" id="KW-0645">Protease</keyword>
<dbReference type="PRINTS" id="PR00723">
    <property type="entry name" value="SUBTILISIN"/>
</dbReference>
<dbReference type="Gene3D" id="2.60.40.2310">
    <property type="match status" value="1"/>
</dbReference>
<proteinExistence type="inferred from homology"/>
<dbReference type="InterPro" id="IPR036852">
    <property type="entry name" value="Peptidase_S8/S53_dom_sf"/>
</dbReference>
<keyword evidence="3 9" id="KW-0732">Signal</keyword>
<evidence type="ECO:0000256" key="7">
    <source>
        <dbReference type="PIRSR" id="PIRSR615500-1"/>
    </source>
</evidence>
<comment type="similarity">
    <text evidence="1 8">Belongs to the peptidase S8 family.</text>
</comment>
<dbReference type="GO" id="GO:0006508">
    <property type="term" value="P:proteolysis"/>
    <property type="evidence" value="ECO:0007669"/>
    <property type="project" value="UniProtKB-KW"/>
</dbReference>
<feature type="active site" description="Charge relay system" evidence="7 8">
    <location>
        <position position="217"/>
    </location>
</feature>
<evidence type="ECO:0000313" key="14">
    <source>
        <dbReference type="Proteomes" id="UP000030689"/>
    </source>
</evidence>
<dbReference type="PANTHER" id="PTHR10795">
    <property type="entry name" value="PROPROTEIN CONVERTASE SUBTILISIN/KEXIN"/>
    <property type="match status" value="1"/>
</dbReference>
<sequence>MGSQVSWWIFSVISLVLFLNVELSIVEGGTNEETKVYIVYMGERKHDDPELVTASHLDMLESLLGSKKAASEAMTHTYRHGFSGFAAHLTDSQVKKISEHPDVVSVTPNGHYEPQTTRMFDYLGLSQSIPKGLFHDAKMGEDVIIGVFDSGVWPESPMFSDKGLGPIPSRWKGHCEDGQEFEAKKHCNKKLIGARTYKPQVKISDSEYMSPRSKDGHGIHVASIAVGNFVPNVSDSGFGVGTVRGAAPKARLAIYKVCWIKEDGSCAFTDILKAMDDAIADGVDVMTLSIGRPIPVFNEVDEGNIIGYGAFHAISKGITVVACAGNTGPEGYSVLNIAPWIITVGATTIDRWYPTPLTLGNNETLMGRIPSRDKEVQAGLMYAMFARDITKESAMGKVVLAFIVKNGDAKNDYLTSATHAQARGVIFASRRNDVITFSEALIILEIDYEQGTTMLKYIQSTSSPTIKVGRSVRVTGPVIATKVAEFSGRGPNSVSPSVLKPDVVAPGVAILAASNPNIMGHEDGYFTETGTSMATPAVAGVVALLKAVHPDWSPAAIRSALITTASTTDPYGEPIFADGLSQRQANPFDYGGGLVSPNKAADPGLVYDADAEDYRRFLCASDYNEGIIAKLSQTTYKCPTTKPSVFELNLPSITIPFLKEDVTLTRTVTNVGPVDSLYKLVVEPPLGIKISVTPNTLQFNSSVKKLSYKVTVSTTHKANSIYYFGRLTWTDGSHNVTIPLSIRTEILKNFNF</sequence>
<organism evidence="13 14">
    <name type="scientific">Eutrema salsugineum</name>
    <name type="common">Saltwater cress</name>
    <name type="synonym">Sisymbrium salsugineum</name>
    <dbReference type="NCBI Taxonomy" id="72664"/>
    <lineage>
        <taxon>Eukaryota</taxon>
        <taxon>Viridiplantae</taxon>
        <taxon>Streptophyta</taxon>
        <taxon>Embryophyta</taxon>
        <taxon>Tracheophyta</taxon>
        <taxon>Spermatophyta</taxon>
        <taxon>Magnoliopsida</taxon>
        <taxon>eudicotyledons</taxon>
        <taxon>Gunneridae</taxon>
        <taxon>Pentapetalae</taxon>
        <taxon>rosids</taxon>
        <taxon>malvids</taxon>
        <taxon>Brassicales</taxon>
        <taxon>Brassicaceae</taxon>
        <taxon>Eutremeae</taxon>
        <taxon>Eutrema</taxon>
    </lineage>
</organism>
<evidence type="ECO:0000259" key="11">
    <source>
        <dbReference type="Pfam" id="PF05922"/>
    </source>
</evidence>
<dbReference type="InterPro" id="IPR041469">
    <property type="entry name" value="Subtilisin-like_FN3"/>
</dbReference>
<dbReference type="CDD" id="cd02120">
    <property type="entry name" value="PA_subtilisin_like"/>
    <property type="match status" value="1"/>
</dbReference>
<dbReference type="InterPro" id="IPR000209">
    <property type="entry name" value="Peptidase_S8/S53_dom"/>
</dbReference>
<dbReference type="Gene3D" id="3.50.30.30">
    <property type="match status" value="1"/>
</dbReference>
<dbReference type="Pfam" id="PF17766">
    <property type="entry name" value="fn3_6"/>
    <property type="match status" value="1"/>
</dbReference>
<dbReference type="InterPro" id="IPR034197">
    <property type="entry name" value="Peptidases_S8_3"/>
</dbReference>
<dbReference type="FunFam" id="3.40.50.200:FF:000006">
    <property type="entry name" value="Subtilisin-like protease SBT1.5"/>
    <property type="match status" value="1"/>
</dbReference>
<evidence type="ECO:0000256" key="6">
    <source>
        <dbReference type="ARBA" id="ARBA00023180"/>
    </source>
</evidence>
<dbReference type="SUPFAM" id="SSF52743">
    <property type="entry name" value="Subtilisin-like"/>
    <property type="match status" value="1"/>
</dbReference>
<feature type="active site" description="Charge relay system" evidence="7 8">
    <location>
        <position position="149"/>
    </location>
</feature>
<feature type="signal peptide" evidence="9">
    <location>
        <begin position="1"/>
        <end position="28"/>
    </location>
</feature>
<evidence type="ECO:0000313" key="13">
    <source>
        <dbReference type="EMBL" id="ESQ41165.1"/>
    </source>
</evidence>
<gene>
    <name evidence="13" type="ORF">EUTSA_v10012766mg</name>
</gene>
<evidence type="ECO:0000256" key="4">
    <source>
        <dbReference type="ARBA" id="ARBA00022801"/>
    </source>
</evidence>
<dbReference type="KEGG" id="eus:EUTSA_v10012766mg"/>
<feature type="domain" description="Peptidase S8/S53" evidence="10">
    <location>
        <begin position="140"/>
        <end position="573"/>
    </location>
</feature>
<dbReference type="Pfam" id="PF00082">
    <property type="entry name" value="Peptidase_S8"/>
    <property type="match status" value="1"/>
</dbReference>
<evidence type="ECO:0000256" key="9">
    <source>
        <dbReference type="SAM" id="SignalP"/>
    </source>
</evidence>
<reference evidence="13 14" key="1">
    <citation type="journal article" date="2013" name="Front. Plant Sci.">
        <title>The Reference Genome of the Halophytic Plant Eutrema salsugineum.</title>
        <authorList>
            <person name="Yang R."/>
            <person name="Jarvis D.E."/>
            <person name="Chen H."/>
            <person name="Beilstein M.A."/>
            <person name="Grimwood J."/>
            <person name="Jenkins J."/>
            <person name="Shu S."/>
            <person name="Prochnik S."/>
            <person name="Xin M."/>
            <person name="Ma C."/>
            <person name="Schmutz J."/>
            <person name="Wing R.A."/>
            <person name="Mitchell-Olds T."/>
            <person name="Schumaker K.S."/>
            <person name="Wang X."/>
        </authorList>
    </citation>
    <scope>NUCLEOTIDE SEQUENCE [LARGE SCALE GENOMIC DNA]</scope>
</reference>
<evidence type="ECO:0000256" key="1">
    <source>
        <dbReference type="ARBA" id="ARBA00011073"/>
    </source>
</evidence>
<dbReference type="GO" id="GO:0004252">
    <property type="term" value="F:serine-type endopeptidase activity"/>
    <property type="evidence" value="ECO:0007669"/>
    <property type="project" value="UniProtKB-UniRule"/>
</dbReference>
<dbReference type="InterPro" id="IPR010259">
    <property type="entry name" value="S8pro/Inhibitor_I9"/>
</dbReference>
<dbReference type="InterPro" id="IPR015500">
    <property type="entry name" value="Peptidase_S8_subtilisin-rel"/>
</dbReference>
<keyword evidence="5 8" id="KW-0720">Serine protease</keyword>
<dbReference type="FunFam" id="3.30.70.80:FF:000002">
    <property type="entry name" value="Subtilisin-like protease SBT5.3"/>
    <property type="match status" value="1"/>
</dbReference>
<dbReference type="InterPro" id="IPR037045">
    <property type="entry name" value="S8pro/Inhibitor_I9_sf"/>
</dbReference>
<dbReference type="OMA" id="TSLDRWF"/>
<accession>V4KT89</accession>
<dbReference type="AlphaFoldDB" id="V4KT89"/>
<dbReference type="PROSITE" id="PS00138">
    <property type="entry name" value="SUBTILASE_SER"/>
    <property type="match status" value="1"/>
</dbReference>
<dbReference type="InterPro" id="IPR045051">
    <property type="entry name" value="SBT"/>
</dbReference>
<evidence type="ECO:0000259" key="12">
    <source>
        <dbReference type="Pfam" id="PF17766"/>
    </source>
</evidence>
<dbReference type="Gene3D" id="3.30.70.80">
    <property type="entry name" value="Peptidase S8 propeptide/proteinase inhibitor I9"/>
    <property type="match status" value="1"/>
</dbReference>
<evidence type="ECO:0000259" key="10">
    <source>
        <dbReference type="Pfam" id="PF00082"/>
    </source>
</evidence>
<dbReference type="EMBL" id="KI517464">
    <property type="protein sequence ID" value="ESQ41165.1"/>
    <property type="molecule type" value="Genomic_DNA"/>
</dbReference>
<keyword evidence="14" id="KW-1185">Reference proteome</keyword>
<feature type="domain" description="Subtilisin-like protease fibronectin type-III" evidence="12">
    <location>
        <begin position="647"/>
        <end position="742"/>
    </location>
</feature>
<evidence type="ECO:0000256" key="3">
    <source>
        <dbReference type="ARBA" id="ARBA00022729"/>
    </source>
</evidence>
<dbReference type="OrthoDB" id="10256524at2759"/>
<evidence type="ECO:0000256" key="8">
    <source>
        <dbReference type="PROSITE-ProRule" id="PRU01240"/>
    </source>
</evidence>
<feature type="chain" id="PRO_5004721167" evidence="9">
    <location>
        <begin position="29"/>
        <end position="752"/>
    </location>
</feature>
<evidence type="ECO:0000256" key="5">
    <source>
        <dbReference type="ARBA" id="ARBA00022825"/>
    </source>
</evidence>